<dbReference type="InterPro" id="IPR012902">
    <property type="entry name" value="N_methyl_site"/>
</dbReference>
<evidence type="ECO:0000259" key="2">
    <source>
        <dbReference type="Pfam" id="PF07596"/>
    </source>
</evidence>
<dbReference type="Gene3D" id="3.30.700.10">
    <property type="entry name" value="Glycoprotein, Type 4 Pilin"/>
    <property type="match status" value="1"/>
</dbReference>
<evidence type="ECO:0000313" key="3">
    <source>
        <dbReference type="EMBL" id="RUL87303.1"/>
    </source>
</evidence>
<protein>
    <submittedName>
        <fullName evidence="3">DUF1559 domain-containing protein</fullName>
    </submittedName>
</protein>
<keyword evidence="4" id="KW-1185">Reference proteome</keyword>
<dbReference type="Pfam" id="PF07596">
    <property type="entry name" value="SBP_bac_10"/>
    <property type="match status" value="2"/>
</dbReference>
<dbReference type="OrthoDB" id="242858at2"/>
<dbReference type="PANTHER" id="PTHR30093">
    <property type="entry name" value="GENERAL SECRETION PATHWAY PROTEIN G"/>
    <property type="match status" value="1"/>
</dbReference>
<dbReference type="NCBIfam" id="TIGR04294">
    <property type="entry name" value="pre_pil_HX9DG"/>
    <property type="match status" value="1"/>
</dbReference>
<dbReference type="InterPro" id="IPR027558">
    <property type="entry name" value="Pre_pil_HX9DG_C"/>
</dbReference>
<feature type="domain" description="DUF1559" evidence="2">
    <location>
        <begin position="44"/>
        <end position="205"/>
    </location>
</feature>
<evidence type="ECO:0000256" key="1">
    <source>
        <dbReference type="SAM" id="Phobius"/>
    </source>
</evidence>
<dbReference type="AlphaFoldDB" id="A0A432MIW5"/>
<name>A0A432MIW5_9BACT</name>
<feature type="transmembrane region" description="Helical" evidence="1">
    <location>
        <begin position="21"/>
        <end position="43"/>
    </location>
</feature>
<dbReference type="EMBL" id="RYZH01000023">
    <property type="protein sequence ID" value="RUL87303.1"/>
    <property type="molecule type" value="Genomic_DNA"/>
</dbReference>
<comment type="caution">
    <text evidence="3">The sequence shown here is derived from an EMBL/GenBank/DDBJ whole genome shotgun (WGS) entry which is preliminary data.</text>
</comment>
<keyword evidence="1" id="KW-1133">Transmembrane helix</keyword>
<evidence type="ECO:0000313" key="4">
    <source>
        <dbReference type="Proteomes" id="UP000280296"/>
    </source>
</evidence>
<accession>A0A432MIW5</accession>
<dbReference type="Pfam" id="PF07963">
    <property type="entry name" value="N_methyl"/>
    <property type="match status" value="1"/>
</dbReference>
<dbReference type="RefSeq" id="WP_126725816.1">
    <property type="nucleotide sequence ID" value="NZ_RYZH01000023.1"/>
</dbReference>
<proteinExistence type="predicted"/>
<feature type="domain" description="DUF1559" evidence="2">
    <location>
        <begin position="210"/>
        <end position="253"/>
    </location>
</feature>
<dbReference type="InterPro" id="IPR045584">
    <property type="entry name" value="Pilin-like"/>
</dbReference>
<dbReference type="Proteomes" id="UP000280296">
    <property type="component" value="Unassembled WGS sequence"/>
</dbReference>
<gene>
    <name evidence="3" type="ORF">TsocGM_13070</name>
</gene>
<keyword evidence="1" id="KW-0812">Transmembrane</keyword>
<reference evidence="3 4" key="1">
    <citation type="submission" date="2018-12" db="EMBL/GenBank/DDBJ databases">
        <authorList>
            <person name="Toschakov S.V."/>
        </authorList>
    </citation>
    <scope>NUCLEOTIDE SEQUENCE [LARGE SCALE GENOMIC DNA]</scope>
    <source>
        <strain evidence="3 4">GM2012</strain>
    </source>
</reference>
<reference evidence="3 4" key="2">
    <citation type="submission" date="2019-01" db="EMBL/GenBank/DDBJ databases">
        <title>Tautonia sociabilis, a novel thermotolerant planctomycete of Isosphaeraceae family, isolated from a 4000 m deep subterranean habitat.</title>
        <authorList>
            <person name="Kovaleva O.L."/>
            <person name="Elcheninov A.G."/>
            <person name="Van Heerden E."/>
            <person name="Toshchakov S.V."/>
            <person name="Novikov A."/>
            <person name="Bonch-Osmolovskaya E.A."/>
            <person name="Kublanov I.V."/>
        </authorList>
    </citation>
    <scope>NUCLEOTIDE SEQUENCE [LARGE SCALE GENOMIC DNA]</scope>
    <source>
        <strain evidence="3 4">GM2012</strain>
    </source>
</reference>
<organism evidence="3 4">
    <name type="scientific">Tautonia sociabilis</name>
    <dbReference type="NCBI Taxonomy" id="2080755"/>
    <lineage>
        <taxon>Bacteria</taxon>
        <taxon>Pseudomonadati</taxon>
        <taxon>Planctomycetota</taxon>
        <taxon>Planctomycetia</taxon>
        <taxon>Isosphaerales</taxon>
        <taxon>Isosphaeraceae</taxon>
        <taxon>Tautonia</taxon>
    </lineage>
</organism>
<dbReference type="NCBIfam" id="TIGR02532">
    <property type="entry name" value="IV_pilin_GFxxxE"/>
    <property type="match status" value="1"/>
</dbReference>
<dbReference type="InterPro" id="IPR011453">
    <property type="entry name" value="DUF1559"/>
</dbReference>
<sequence length="274" mass="29917">MSSPDPRRGARRRPSRAVGFTLIELLVVIAIIGVLVALLLPAVQSAREAARRSRCLNNLRQMGIALHGYHDSARSFPPGGWLRRPGEPTMRWLAWSALLLPNLEQSALYNGLNLAVPFNHHANTTAAATVLEVYLCPSSRREDDRVDGRGACDYGGMYGERITSPNNPPKGAMLYDRAFPIAAIRDGTSQTIFIAEDSAWGDGQWLYARNVFDQAFAINRAPGFENDLRSDHPGGAQALFGDGSARFLRETIALRPLAALCTRAGGEIVSADQY</sequence>
<dbReference type="PANTHER" id="PTHR30093:SF2">
    <property type="entry name" value="TYPE II SECRETION SYSTEM PROTEIN H"/>
    <property type="match status" value="1"/>
</dbReference>
<keyword evidence="1" id="KW-0472">Membrane</keyword>
<dbReference type="SUPFAM" id="SSF54523">
    <property type="entry name" value="Pili subunits"/>
    <property type="match status" value="1"/>
</dbReference>